<gene>
    <name evidence="1" type="ORF">LPB19_13685</name>
</gene>
<dbReference type="InterPro" id="IPR021457">
    <property type="entry name" value="DUF3108"/>
</dbReference>
<keyword evidence="2" id="KW-1185">Reference proteome</keyword>
<accession>A0ABX7MYP2</accession>
<dbReference type="EMBL" id="CP071247">
    <property type="protein sequence ID" value="QSP96572.1"/>
    <property type="molecule type" value="Genomic_DNA"/>
</dbReference>
<evidence type="ECO:0000313" key="2">
    <source>
        <dbReference type="Proteomes" id="UP000663555"/>
    </source>
</evidence>
<protein>
    <submittedName>
        <fullName evidence="1">DUF3108 domain-containing protein</fullName>
    </submittedName>
</protein>
<organism evidence="1 2">
    <name type="scientific">Marinobacter salinisoli</name>
    <dbReference type="NCBI Taxonomy" id="2769486"/>
    <lineage>
        <taxon>Bacteria</taxon>
        <taxon>Pseudomonadati</taxon>
        <taxon>Pseudomonadota</taxon>
        <taxon>Gammaproteobacteria</taxon>
        <taxon>Pseudomonadales</taxon>
        <taxon>Marinobacteraceae</taxon>
        <taxon>Marinobacter</taxon>
    </lineage>
</organism>
<proteinExistence type="predicted"/>
<evidence type="ECO:0000313" key="1">
    <source>
        <dbReference type="EMBL" id="QSP96572.1"/>
    </source>
</evidence>
<sequence>MSGADPHSELLPYEVTYTASMNKGIAIDGTATRTLTPRDDGTWLYRTDVDSFIAEINESLILRWENNRVIPLSYRYKLSGFLIKDRKESIDFNWEAGTATGEYRKKRFTLELEEGALDPLGLQLQLSQDIRRGLREMTYRVVDGRSYDTDRFAVIDEEPLETSNGAVSTLKAEKIREESSKRETLMWFAPEQDYLLIRLRQVEPDGSSYELKLSKSEVGH</sequence>
<reference evidence="1 2" key="1">
    <citation type="submission" date="2021-03" db="EMBL/GenBank/DDBJ databases">
        <title>Genome sequencing of Marinobacter sp. LPB0319.</title>
        <authorList>
            <person name="Kim J."/>
        </authorList>
    </citation>
    <scope>NUCLEOTIDE SEQUENCE [LARGE SCALE GENOMIC DNA]</scope>
    <source>
        <strain evidence="1 2">LPB0319</strain>
    </source>
</reference>
<dbReference type="Pfam" id="PF11306">
    <property type="entry name" value="DUF3108"/>
    <property type="match status" value="1"/>
</dbReference>
<dbReference type="Proteomes" id="UP000663555">
    <property type="component" value="Chromosome"/>
</dbReference>
<name>A0ABX7MYP2_9GAMM</name>